<name>A0A7K0DC11_9NOCA</name>
<reference evidence="1 2" key="1">
    <citation type="submission" date="2019-10" db="EMBL/GenBank/DDBJ databases">
        <title>Nocardia macrotermitis sp. nov. and Nocardia aurantia sp. nov., isolated from the gut of fungus growing-termite Macrotermes natalensis.</title>
        <authorList>
            <person name="Benndorf R."/>
            <person name="Schwitalla J."/>
            <person name="Martin K."/>
            <person name="De Beer W."/>
            <person name="Kaster A.-K."/>
            <person name="Vollmers J."/>
            <person name="Poulsen M."/>
            <person name="Beemelmanns C."/>
        </authorList>
    </citation>
    <scope>NUCLEOTIDE SEQUENCE [LARGE SCALE GENOMIC DNA]</scope>
    <source>
        <strain evidence="1 2">RB20</strain>
    </source>
</reference>
<sequence>MEVALGVDHVRIRDSKYDGDPAAQPIVSVASADWQAVLDLVLSGNSGEVDGVCITLASAGGASITATGVALEYNAAEWDAFAKGVADGQFDPHG</sequence>
<keyword evidence="2" id="KW-1185">Reference proteome</keyword>
<dbReference type="AlphaFoldDB" id="A0A7K0DC11"/>
<proteinExistence type="predicted"/>
<accession>A0A7K0DC11</accession>
<evidence type="ECO:0000313" key="2">
    <source>
        <dbReference type="Proteomes" id="UP000438448"/>
    </source>
</evidence>
<dbReference type="EMBL" id="WEGK01000017">
    <property type="protein sequence ID" value="MQY23149.1"/>
    <property type="molecule type" value="Genomic_DNA"/>
</dbReference>
<protein>
    <recommendedName>
        <fullName evidence="3">DUF397 domain-containing protein</fullName>
    </recommendedName>
</protein>
<organism evidence="1 2">
    <name type="scientific">Nocardia macrotermitis</name>
    <dbReference type="NCBI Taxonomy" id="2585198"/>
    <lineage>
        <taxon>Bacteria</taxon>
        <taxon>Bacillati</taxon>
        <taxon>Actinomycetota</taxon>
        <taxon>Actinomycetes</taxon>
        <taxon>Mycobacteriales</taxon>
        <taxon>Nocardiaceae</taxon>
        <taxon>Nocardia</taxon>
    </lineage>
</organism>
<comment type="caution">
    <text evidence="1">The sequence shown here is derived from an EMBL/GenBank/DDBJ whole genome shotgun (WGS) entry which is preliminary data.</text>
</comment>
<evidence type="ECO:0000313" key="1">
    <source>
        <dbReference type="EMBL" id="MQY23149.1"/>
    </source>
</evidence>
<dbReference type="Proteomes" id="UP000438448">
    <property type="component" value="Unassembled WGS sequence"/>
</dbReference>
<gene>
    <name evidence="1" type="ORF">NRB20_62760</name>
</gene>
<evidence type="ECO:0008006" key="3">
    <source>
        <dbReference type="Google" id="ProtNLM"/>
    </source>
</evidence>